<proteinExistence type="predicted"/>
<feature type="chain" id="PRO_5027716729" evidence="1">
    <location>
        <begin position="23"/>
        <end position="247"/>
    </location>
</feature>
<dbReference type="AlphaFoldDB" id="A0A6P4YU97"/>
<evidence type="ECO:0000259" key="2">
    <source>
        <dbReference type="Pfam" id="PF25815"/>
    </source>
</evidence>
<dbReference type="OrthoDB" id="5977433at2759"/>
<dbReference type="Pfam" id="PF01391">
    <property type="entry name" value="Collagen"/>
    <property type="match status" value="1"/>
</dbReference>
<evidence type="ECO:0000313" key="4">
    <source>
        <dbReference type="RefSeq" id="XP_019622207.1"/>
    </source>
</evidence>
<sequence length="247" mass="26754">MANWTPVLSVCVLFFLGARVWSAPPDDPDDSENEVQCKQTCPGCCPMGAPGMPGRNGVPGQNGYPGSNGFDGIGGKAGTRGVRGVDGIRGQKGEPGDSAPDLVASQNIKHCVWDRIKDDRDKGTIKICRFHKRQMNTTMHVTWNGSLRVLSTKECCKRWYFTFNGRECLTPVPIDGLTFTNGAESVNIHRVTTIEGLCENIPQGPVDVAFNVQDCRGYTGGDAYTGWNSVSRIIAEELPVTAEEGTE</sequence>
<name>A0A6P4YU97_BRABE</name>
<dbReference type="InterPro" id="IPR057873">
    <property type="entry name" value="CTHRC1_C"/>
</dbReference>
<dbReference type="KEGG" id="bbel:109468395"/>
<dbReference type="InterPro" id="IPR008160">
    <property type="entry name" value="Collagen"/>
</dbReference>
<dbReference type="Pfam" id="PF25815">
    <property type="entry name" value="CTHRC1_C"/>
    <property type="match status" value="1"/>
</dbReference>
<evidence type="ECO:0000256" key="1">
    <source>
        <dbReference type="SAM" id="SignalP"/>
    </source>
</evidence>
<keyword evidence="1" id="KW-0732">Signal</keyword>
<accession>A0A6P4YU97</accession>
<dbReference type="RefSeq" id="XP_019622207.1">
    <property type="nucleotide sequence ID" value="XM_019766648.1"/>
</dbReference>
<feature type="domain" description="CTHRC1 C-terminal" evidence="2">
    <location>
        <begin position="105"/>
        <end position="234"/>
    </location>
</feature>
<gene>
    <name evidence="4" type="primary">LOC109468395</name>
</gene>
<evidence type="ECO:0000313" key="3">
    <source>
        <dbReference type="Proteomes" id="UP000515135"/>
    </source>
</evidence>
<protein>
    <submittedName>
        <fullName evidence="4">Collagen triple helix repeat-containing protein 1-like isoform X1</fullName>
    </submittedName>
</protein>
<keyword evidence="3" id="KW-1185">Reference proteome</keyword>
<dbReference type="Proteomes" id="UP000515135">
    <property type="component" value="Unplaced"/>
</dbReference>
<reference evidence="4" key="1">
    <citation type="submission" date="2025-08" db="UniProtKB">
        <authorList>
            <consortium name="RefSeq"/>
        </authorList>
    </citation>
    <scope>IDENTIFICATION</scope>
    <source>
        <tissue evidence="4">Gonad</tissue>
    </source>
</reference>
<feature type="signal peptide" evidence="1">
    <location>
        <begin position="1"/>
        <end position="22"/>
    </location>
</feature>
<organism evidence="3 4">
    <name type="scientific">Branchiostoma belcheri</name>
    <name type="common">Amphioxus</name>
    <dbReference type="NCBI Taxonomy" id="7741"/>
    <lineage>
        <taxon>Eukaryota</taxon>
        <taxon>Metazoa</taxon>
        <taxon>Chordata</taxon>
        <taxon>Cephalochordata</taxon>
        <taxon>Leptocardii</taxon>
        <taxon>Amphioxiformes</taxon>
        <taxon>Branchiostomatidae</taxon>
        <taxon>Branchiostoma</taxon>
    </lineage>
</organism>
<dbReference type="GeneID" id="109468395"/>